<reference evidence="8" key="1">
    <citation type="submission" date="2017-02" db="UniProtKB">
        <authorList>
            <consortium name="WormBaseParasite"/>
        </authorList>
    </citation>
    <scope>IDENTIFICATION</scope>
</reference>
<organism evidence="7 8">
    <name type="scientific">Syphacia muris</name>
    <dbReference type="NCBI Taxonomy" id="451379"/>
    <lineage>
        <taxon>Eukaryota</taxon>
        <taxon>Metazoa</taxon>
        <taxon>Ecdysozoa</taxon>
        <taxon>Nematoda</taxon>
        <taxon>Chromadorea</taxon>
        <taxon>Rhabditida</taxon>
        <taxon>Spirurina</taxon>
        <taxon>Oxyuridomorpha</taxon>
        <taxon>Oxyuroidea</taxon>
        <taxon>Oxyuridae</taxon>
        <taxon>Syphacia</taxon>
    </lineage>
</organism>
<evidence type="ECO:0000256" key="6">
    <source>
        <dbReference type="SAM" id="Phobius"/>
    </source>
</evidence>
<dbReference type="InterPro" id="IPR001898">
    <property type="entry name" value="SLC13A/DASS"/>
</dbReference>
<keyword evidence="7" id="KW-1185">Reference proteome</keyword>
<dbReference type="CDD" id="cd01115">
    <property type="entry name" value="SLC13_permease"/>
    <property type="match status" value="1"/>
</dbReference>
<comment type="similarity">
    <text evidence="2">Belongs to the SLC13A/DASS transporter (TC 2.A.47) family. NADC subfamily.</text>
</comment>
<dbReference type="GO" id="GO:0015141">
    <property type="term" value="F:succinate transmembrane transporter activity"/>
    <property type="evidence" value="ECO:0007669"/>
    <property type="project" value="TreeGrafter"/>
</dbReference>
<comment type="subcellular location">
    <subcellularLocation>
        <location evidence="1">Membrane</location>
        <topology evidence="1">Multi-pass membrane protein</topology>
    </subcellularLocation>
</comment>
<keyword evidence="5 6" id="KW-0472">Membrane</keyword>
<dbReference type="Proteomes" id="UP000046393">
    <property type="component" value="Unplaced"/>
</dbReference>
<dbReference type="PANTHER" id="PTHR10283:SF82">
    <property type="entry name" value="SOLUTE CARRIER FAMILY 13 MEMBER 2"/>
    <property type="match status" value="1"/>
</dbReference>
<dbReference type="PANTHER" id="PTHR10283">
    <property type="entry name" value="SOLUTE CARRIER FAMILY 13 MEMBER"/>
    <property type="match status" value="1"/>
</dbReference>
<name>A0A0N5AII9_9BILA</name>
<feature type="transmembrane region" description="Helical" evidence="6">
    <location>
        <begin position="66"/>
        <end position="86"/>
    </location>
</feature>
<dbReference type="GO" id="GO:0005886">
    <property type="term" value="C:plasma membrane"/>
    <property type="evidence" value="ECO:0007669"/>
    <property type="project" value="TreeGrafter"/>
</dbReference>
<dbReference type="AlphaFoldDB" id="A0A0N5AII9"/>
<feature type="transmembrane region" description="Helical" evidence="6">
    <location>
        <begin position="490"/>
        <end position="512"/>
    </location>
</feature>
<feature type="transmembrane region" description="Helical" evidence="6">
    <location>
        <begin position="288"/>
        <end position="306"/>
    </location>
</feature>
<dbReference type="STRING" id="451379.A0A0N5AII9"/>
<feature type="transmembrane region" description="Helical" evidence="6">
    <location>
        <begin position="408"/>
        <end position="438"/>
    </location>
</feature>
<feature type="transmembrane region" description="Helical" evidence="6">
    <location>
        <begin position="25"/>
        <end position="54"/>
    </location>
</feature>
<accession>A0A0N5AII9</accession>
<evidence type="ECO:0000256" key="3">
    <source>
        <dbReference type="ARBA" id="ARBA00022692"/>
    </source>
</evidence>
<dbReference type="GO" id="GO:0015137">
    <property type="term" value="F:citrate transmembrane transporter activity"/>
    <property type="evidence" value="ECO:0007669"/>
    <property type="project" value="TreeGrafter"/>
</dbReference>
<feature type="transmembrane region" description="Helical" evidence="6">
    <location>
        <begin position="186"/>
        <end position="209"/>
    </location>
</feature>
<sequence length="534" mass="60113">MIRKVDSAPCFTAPKQKFPLKEAKAAYVVCLMGCLWMTETLPLAVTALLPVILYPFFDILDAHDVSVLYLSDSNFIFVGSLIMAVAIEASNLHERMALRILLITGSNPRWLMLGFQLSSALLSMWISNTATTAMMVPLALAVIRELRLFEETELSKPGQTREQLDIMEQIENPLDPKRISSSELNIYKALLLSICYSATIGGTGTLIGTGPNIVMTGDLDKLYKGESPITFATWMAFSFPQLILVLLFTWLWLQVLFIGFKKPKSQQDTERVHQMLLKRYQRLGPLKFDERLVLILFIALVLLWLFRDPKIIPGWGSFFPSGFVSDGTTTMLIAFLLFVLPAENPFRPSKNGKEYRTLMTWEHMKQNFSWSTVLLLGGGYAMAEGVEESGLADVLGYQLGILTRLPQWLFIATSCILTTFITEFSSNVATASIFLPLVNSIAKRKRVNPLLFIIPTTYSCSYAFMLPAGTPPNAIVFSSKMIRVFDMVKAGVILNAFAVLITLISIHTYGWWLFELNDFPLWAEYNRTMLHTHS</sequence>
<evidence type="ECO:0000256" key="4">
    <source>
        <dbReference type="ARBA" id="ARBA00022989"/>
    </source>
</evidence>
<keyword evidence="3 6" id="KW-0812">Transmembrane</keyword>
<keyword evidence="4 6" id="KW-1133">Transmembrane helix</keyword>
<evidence type="ECO:0000256" key="1">
    <source>
        <dbReference type="ARBA" id="ARBA00004141"/>
    </source>
</evidence>
<evidence type="ECO:0000313" key="8">
    <source>
        <dbReference type="WBParaSite" id="SMUV_0000423601-mRNA-1"/>
    </source>
</evidence>
<protein>
    <submittedName>
        <fullName evidence="8">CitMHS domain-containing protein</fullName>
    </submittedName>
</protein>
<proteinExistence type="inferred from homology"/>
<feature type="transmembrane region" description="Helical" evidence="6">
    <location>
        <begin position="229"/>
        <end position="253"/>
    </location>
</feature>
<feature type="transmembrane region" description="Helical" evidence="6">
    <location>
        <begin position="318"/>
        <end position="340"/>
    </location>
</feature>
<evidence type="ECO:0000256" key="2">
    <source>
        <dbReference type="ARBA" id="ARBA00006772"/>
    </source>
</evidence>
<evidence type="ECO:0000313" key="7">
    <source>
        <dbReference type="Proteomes" id="UP000046393"/>
    </source>
</evidence>
<dbReference type="Pfam" id="PF00939">
    <property type="entry name" value="Na_sulph_symp"/>
    <property type="match status" value="1"/>
</dbReference>
<dbReference type="WBParaSite" id="SMUV_0000423601-mRNA-1">
    <property type="protein sequence ID" value="SMUV_0000423601-mRNA-1"/>
    <property type="gene ID" value="SMUV_0000423601"/>
</dbReference>
<evidence type="ECO:0000256" key="5">
    <source>
        <dbReference type="ARBA" id="ARBA00023136"/>
    </source>
</evidence>